<dbReference type="Pfam" id="PF22783">
    <property type="entry name" value="BapA_N"/>
    <property type="match status" value="1"/>
</dbReference>
<feature type="region of interest" description="Disordered" evidence="1">
    <location>
        <begin position="139"/>
        <end position="177"/>
    </location>
</feature>
<dbReference type="NCBIfam" id="NF033677">
    <property type="entry name" value="biofilm_BapA_N"/>
    <property type="match status" value="1"/>
</dbReference>
<organism evidence="4 5">
    <name type="scientific">Acinetobacter bouvetii DSM 14964 = CIP 107468</name>
    <dbReference type="NCBI Taxonomy" id="1120925"/>
    <lineage>
        <taxon>Bacteria</taxon>
        <taxon>Pseudomonadati</taxon>
        <taxon>Pseudomonadota</taxon>
        <taxon>Gammaproteobacteria</taxon>
        <taxon>Moraxellales</taxon>
        <taxon>Moraxellaceae</taxon>
        <taxon>Acinetobacter</taxon>
    </lineage>
</organism>
<dbReference type="Proteomes" id="UP000018460">
    <property type="component" value="Unassembled WGS sequence"/>
</dbReference>
<dbReference type="InterPro" id="IPR048051">
    <property type="entry name" value="BapA-like_prefix-like"/>
</dbReference>
<dbReference type="RefSeq" id="WP_005010852.1">
    <property type="nucleotide sequence ID" value="NZ_KB849727.1"/>
</dbReference>
<dbReference type="InterPro" id="IPR013783">
    <property type="entry name" value="Ig-like_fold"/>
</dbReference>
<feature type="non-terminal residue" evidence="4">
    <location>
        <position position="219"/>
    </location>
</feature>
<dbReference type="Gene3D" id="2.60.40.10">
    <property type="entry name" value="Immunoglobulins"/>
    <property type="match status" value="1"/>
</dbReference>
<dbReference type="OrthoDB" id="6700206at2"/>
<name>N9DNG7_9GAMM</name>
<dbReference type="InterPro" id="IPR041498">
    <property type="entry name" value="Big_6"/>
</dbReference>
<protein>
    <submittedName>
        <fullName evidence="4">Uncharacterized protein</fullName>
    </submittedName>
</protein>
<feature type="domain" description="Biofilm-associated protein BapA-like prefix-like" evidence="3">
    <location>
        <begin position="1"/>
        <end position="122"/>
    </location>
</feature>
<dbReference type="EMBL" id="APQD01000015">
    <property type="protein sequence ID" value="ENV82240.1"/>
    <property type="molecule type" value="Genomic_DNA"/>
</dbReference>
<dbReference type="Pfam" id="PF17936">
    <property type="entry name" value="Big_6"/>
    <property type="match status" value="1"/>
</dbReference>
<evidence type="ECO:0000256" key="1">
    <source>
        <dbReference type="SAM" id="MobiDB-lite"/>
    </source>
</evidence>
<accession>N9DNG7</accession>
<sequence length="219" mass="22887">MANIQVVSKQSHKVLDKTLDNKVLLTENSVVKINVDKELVESITRDGNSAVVKLKNGETIVIENFFNGSIDANSIVLEGKDGLYWVQFTDAAGNVTPSIVYNPLNEITPLLYGETASSIQPWLIGAGVVGGVAAIAANSSSSSGDDGDNRDHTPPESPKNLLISNDGTKVTGKAEPGSKIEVKDANGNVIGSGTADANGNFEVALNPAQKNGETLQVTA</sequence>
<keyword evidence="5" id="KW-1185">Reference proteome</keyword>
<evidence type="ECO:0000259" key="2">
    <source>
        <dbReference type="Pfam" id="PF17936"/>
    </source>
</evidence>
<proteinExistence type="predicted"/>
<reference evidence="4 5" key="1">
    <citation type="submission" date="2013-02" db="EMBL/GenBank/DDBJ databases">
        <title>The Genome Sequence of Acinetobacter bouvetii CIP 107468.</title>
        <authorList>
            <consortium name="The Broad Institute Genome Sequencing Platform"/>
            <consortium name="The Broad Institute Genome Sequencing Center for Infectious Disease"/>
            <person name="Cerqueira G."/>
            <person name="Feldgarden M."/>
            <person name="Courvalin P."/>
            <person name="Perichon B."/>
            <person name="Grillot-Courvalin C."/>
            <person name="Clermont D."/>
            <person name="Rocha E."/>
            <person name="Yoon E.-J."/>
            <person name="Nemec A."/>
            <person name="Walker B."/>
            <person name="Young S.K."/>
            <person name="Zeng Q."/>
            <person name="Gargeya S."/>
            <person name="Fitzgerald M."/>
            <person name="Haas B."/>
            <person name="Abouelleil A."/>
            <person name="Alvarado L."/>
            <person name="Arachchi H.M."/>
            <person name="Berlin A.M."/>
            <person name="Chapman S.B."/>
            <person name="Dewar J."/>
            <person name="Goldberg J."/>
            <person name="Griggs A."/>
            <person name="Gujja S."/>
            <person name="Hansen M."/>
            <person name="Howarth C."/>
            <person name="Imamovic A."/>
            <person name="Larimer J."/>
            <person name="McCowan C."/>
            <person name="Murphy C."/>
            <person name="Neiman D."/>
            <person name="Pearson M."/>
            <person name="Priest M."/>
            <person name="Roberts A."/>
            <person name="Saif S."/>
            <person name="Shea T."/>
            <person name="Sisk P."/>
            <person name="Sykes S."/>
            <person name="Wortman J."/>
            <person name="Nusbaum C."/>
            <person name="Birren B."/>
        </authorList>
    </citation>
    <scope>NUCLEOTIDE SEQUENCE [LARGE SCALE GENOMIC DNA]</scope>
    <source>
        <strain evidence="4 5">CIP 107468</strain>
    </source>
</reference>
<feature type="domain" description="Bacterial Ig" evidence="2">
    <location>
        <begin position="155"/>
        <end position="219"/>
    </location>
</feature>
<evidence type="ECO:0000313" key="4">
    <source>
        <dbReference type="EMBL" id="ENV82240.1"/>
    </source>
</evidence>
<dbReference type="eggNOG" id="COG2373">
    <property type="taxonomic scope" value="Bacteria"/>
</dbReference>
<dbReference type="AlphaFoldDB" id="N9DNG7"/>
<comment type="caution">
    <text evidence="4">The sequence shown here is derived from an EMBL/GenBank/DDBJ whole genome shotgun (WGS) entry which is preliminary data.</text>
</comment>
<gene>
    <name evidence="4" type="ORF">F941_02039</name>
</gene>
<evidence type="ECO:0000259" key="3">
    <source>
        <dbReference type="Pfam" id="PF22783"/>
    </source>
</evidence>
<evidence type="ECO:0000313" key="5">
    <source>
        <dbReference type="Proteomes" id="UP000018460"/>
    </source>
</evidence>